<dbReference type="Proteomes" id="UP000773064">
    <property type="component" value="Unassembled WGS sequence"/>
</dbReference>
<keyword evidence="3" id="KW-1185">Reference proteome</keyword>
<keyword evidence="1" id="KW-0472">Membrane</keyword>
<gene>
    <name evidence="2" type="ORF">JS528_03250</name>
</gene>
<keyword evidence="1" id="KW-0812">Transmembrane</keyword>
<evidence type="ECO:0000256" key="1">
    <source>
        <dbReference type="SAM" id="Phobius"/>
    </source>
</evidence>
<reference evidence="2 3" key="1">
    <citation type="journal article" date="2021" name="Environ. Microbiol.">
        <title>Genetic insights into the dark matter of the mammalian gut microbiota through targeted genome reconstruction.</title>
        <authorList>
            <person name="Lugli G.A."/>
            <person name="Alessandri G."/>
            <person name="Milani C."/>
            <person name="Viappiani A."/>
            <person name="Fontana F."/>
            <person name="Tarracchini C."/>
            <person name="Mancabelli L."/>
            <person name="Argentini C."/>
            <person name="Ruiz L."/>
            <person name="Margolles A."/>
            <person name="van Sinderen D."/>
            <person name="Turroni F."/>
            <person name="Ventura M."/>
        </authorList>
    </citation>
    <scope>NUCLEOTIDE SEQUENCE [LARGE SCALE GENOMIC DNA]</scope>
    <source>
        <strain evidence="2 3">MA2</strain>
    </source>
</reference>
<evidence type="ECO:0000313" key="2">
    <source>
        <dbReference type="EMBL" id="MBT1172394.1"/>
    </source>
</evidence>
<comment type="caution">
    <text evidence="2">The sequence shown here is derived from an EMBL/GenBank/DDBJ whole genome shotgun (WGS) entry which is preliminary data.</text>
</comment>
<name>A0ABS5UND8_9BIFI</name>
<proteinExistence type="predicted"/>
<protein>
    <submittedName>
        <fullName evidence="2">Uncharacterized protein</fullName>
    </submittedName>
</protein>
<dbReference type="EMBL" id="JAFEJS010000002">
    <property type="protein sequence ID" value="MBT1172394.1"/>
    <property type="molecule type" value="Genomic_DNA"/>
</dbReference>
<accession>A0ABS5UND8</accession>
<evidence type="ECO:0000313" key="3">
    <source>
        <dbReference type="Proteomes" id="UP000773064"/>
    </source>
</evidence>
<sequence length="149" mass="15449">MPVCGGMMDLVDAISNLLPWFVPCGFAAVALAALFRRLLRCGWISAGALGSAPVLGWSAMLLLDLSVVTADYPSISAQHPNGCDGWLHPCGVGPGPLSGMLFAGAGLCALATVVILLIDVLMLIVGVVSLVFDWASDRRDRPSGRGRSG</sequence>
<feature type="transmembrane region" description="Helical" evidence="1">
    <location>
        <begin position="42"/>
        <end position="63"/>
    </location>
</feature>
<organism evidence="2 3">
    <name type="scientific">Bifidobacterium santillanense</name>
    <dbReference type="NCBI Taxonomy" id="2809028"/>
    <lineage>
        <taxon>Bacteria</taxon>
        <taxon>Bacillati</taxon>
        <taxon>Actinomycetota</taxon>
        <taxon>Actinomycetes</taxon>
        <taxon>Bifidobacteriales</taxon>
        <taxon>Bifidobacteriaceae</taxon>
        <taxon>Bifidobacterium</taxon>
    </lineage>
</organism>
<dbReference type="RefSeq" id="WP_214357675.1">
    <property type="nucleotide sequence ID" value="NZ_JAFEJS010000002.1"/>
</dbReference>
<feature type="transmembrane region" description="Helical" evidence="1">
    <location>
        <begin position="101"/>
        <end position="132"/>
    </location>
</feature>
<feature type="transmembrane region" description="Helical" evidence="1">
    <location>
        <begin position="17"/>
        <end position="35"/>
    </location>
</feature>
<keyword evidence="1" id="KW-1133">Transmembrane helix</keyword>